<organism evidence="1">
    <name type="scientific">Arundo donax</name>
    <name type="common">Giant reed</name>
    <name type="synonym">Donax arundinaceus</name>
    <dbReference type="NCBI Taxonomy" id="35708"/>
    <lineage>
        <taxon>Eukaryota</taxon>
        <taxon>Viridiplantae</taxon>
        <taxon>Streptophyta</taxon>
        <taxon>Embryophyta</taxon>
        <taxon>Tracheophyta</taxon>
        <taxon>Spermatophyta</taxon>
        <taxon>Magnoliopsida</taxon>
        <taxon>Liliopsida</taxon>
        <taxon>Poales</taxon>
        <taxon>Poaceae</taxon>
        <taxon>PACMAD clade</taxon>
        <taxon>Arundinoideae</taxon>
        <taxon>Arundineae</taxon>
        <taxon>Arundo</taxon>
    </lineage>
</organism>
<proteinExistence type="predicted"/>
<accession>A0A0A9BW47</accession>
<name>A0A0A9BW47_ARUDO</name>
<reference evidence="1" key="1">
    <citation type="submission" date="2014-09" db="EMBL/GenBank/DDBJ databases">
        <authorList>
            <person name="Magalhaes I.L.F."/>
            <person name="Oliveira U."/>
            <person name="Santos F.R."/>
            <person name="Vidigal T.H.D.A."/>
            <person name="Brescovit A.D."/>
            <person name="Santos A.J."/>
        </authorList>
    </citation>
    <scope>NUCLEOTIDE SEQUENCE</scope>
    <source>
        <tissue evidence="1">Shoot tissue taken approximately 20 cm above the soil surface</tissue>
    </source>
</reference>
<protein>
    <submittedName>
        <fullName evidence="1">Uncharacterized protein</fullName>
    </submittedName>
</protein>
<dbReference type="AlphaFoldDB" id="A0A0A9BW47"/>
<evidence type="ECO:0000313" key="1">
    <source>
        <dbReference type="EMBL" id="JAD67516.1"/>
    </source>
</evidence>
<dbReference type="EMBL" id="GBRH01230379">
    <property type="protein sequence ID" value="JAD67516.1"/>
    <property type="molecule type" value="Transcribed_RNA"/>
</dbReference>
<reference evidence="1" key="2">
    <citation type="journal article" date="2015" name="Data Brief">
        <title>Shoot transcriptome of the giant reed, Arundo donax.</title>
        <authorList>
            <person name="Barrero R.A."/>
            <person name="Guerrero F.D."/>
            <person name="Moolhuijzen P."/>
            <person name="Goolsby J.A."/>
            <person name="Tidwell J."/>
            <person name="Bellgard S.E."/>
            <person name="Bellgard M.I."/>
        </authorList>
    </citation>
    <scope>NUCLEOTIDE SEQUENCE</scope>
    <source>
        <tissue evidence="1">Shoot tissue taken approximately 20 cm above the soil surface</tissue>
    </source>
</reference>
<sequence>MPSMWYGGCSEGGPKNQLAPRPGLGRIYHFCRLRPCPTCA</sequence>